<dbReference type="Gene3D" id="1.10.10.10">
    <property type="entry name" value="Winged helix-like DNA-binding domain superfamily/Winged helix DNA-binding domain"/>
    <property type="match status" value="1"/>
</dbReference>
<dbReference type="SUPFAM" id="SSF55729">
    <property type="entry name" value="Acyl-CoA N-acyltransferases (Nat)"/>
    <property type="match status" value="1"/>
</dbReference>
<dbReference type="SMART" id="SM00347">
    <property type="entry name" value="HTH_MARR"/>
    <property type="match status" value="1"/>
</dbReference>
<dbReference type="InterPro" id="IPR000835">
    <property type="entry name" value="HTH_MarR-typ"/>
</dbReference>
<dbReference type="CDD" id="cd04301">
    <property type="entry name" value="NAT_SF"/>
    <property type="match status" value="1"/>
</dbReference>
<accession>A0A3N4Q9L9</accession>
<dbReference type="PANTHER" id="PTHR13947">
    <property type="entry name" value="GNAT FAMILY N-ACETYLTRANSFERASE"/>
    <property type="match status" value="1"/>
</dbReference>
<dbReference type="Proteomes" id="UP000278351">
    <property type="component" value="Unassembled WGS sequence"/>
</dbReference>
<name>A0A3N4Q9L9_9BACT</name>
<gene>
    <name evidence="4" type="ORF">EGT74_15305</name>
</gene>
<dbReference type="InterPro" id="IPR016181">
    <property type="entry name" value="Acyl_CoA_acyltransferase"/>
</dbReference>
<evidence type="ECO:0000259" key="2">
    <source>
        <dbReference type="PROSITE" id="PS50995"/>
    </source>
</evidence>
<dbReference type="Gene3D" id="3.40.630.30">
    <property type="match status" value="1"/>
</dbReference>
<dbReference type="Pfam" id="PF12802">
    <property type="entry name" value="MarR_2"/>
    <property type="match status" value="1"/>
</dbReference>
<reference evidence="4 5" key="1">
    <citation type="submission" date="2018-11" db="EMBL/GenBank/DDBJ databases">
        <title>Chitinophaga lutea sp.nov., isolate from arsenic contaminated soil.</title>
        <authorList>
            <person name="Zong Y."/>
        </authorList>
    </citation>
    <scope>NUCLEOTIDE SEQUENCE [LARGE SCALE GENOMIC DNA]</scope>
    <source>
        <strain evidence="4 5">ZY74</strain>
    </source>
</reference>
<dbReference type="AlphaFoldDB" id="A0A3N4Q9L9"/>
<evidence type="ECO:0000256" key="1">
    <source>
        <dbReference type="ARBA" id="ARBA00022679"/>
    </source>
</evidence>
<proteinExistence type="predicted"/>
<feature type="domain" description="HTH marR-type" evidence="2">
    <location>
        <begin position="4"/>
        <end position="142"/>
    </location>
</feature>
<sequence>MTNESQLIANIRQFNRFYTMQLGLLQQHIFDSEFSLTEVRVLYEINFNQQTTATGIREALNIDAGYLSRLLRNFEKKGLVIKHPLPEDGRSNYLQLTARGKKIMTTFNELSDGQISRMLEDLDPEQRCKIAHAMSTVRHLLKAPGSALSLADVHIRHGLQPGDVGEIISLHGRLYAAEYNYDLRFEQYVTQTLHEFLPTYDPVKDRVWLASCFGELVGMIAIIHKGRGRAQLRWFLIKPECRGIGLGRALMKEAMDFCRQQRFREVYLLTTNQQQTAAGIYLKAGFVKTGSEPVHLWGQDLYEERYELKLATGN</sequence>
<comment type="caution">
    <text evidence="4">The sequence shown here is derived from an EMBL/GenBank/DDBJ whole genome shotgun (WGS) entry which is preliminary data.</text>
</comment>
<dbReference type="RefSeq" id="WP_123847418.1">
    <property type="nucleotide sequence ID" value="NZ_RPDH01000002.1"/>
</dbReference>
<dbReference type="GO" id="GO:0003700">
    <property type="term" value="F:DNA-binding transcription factor activity"/>
    <property type="evidence" value="ECO:0007669"/>
    <property type="project" value="InterPro"/>
</dbReference>
<dbReference type="GO" id="GO:0008080">
    <property type="term" value="F:N-acetyltransferase activity"/>
    <property type="evidence" value="ECO:0007669"/>
    <property type="project" value="InterPro"/>
</dbReference>
<keyword evidence="1 4" id="KW-0808">Transferase</keyword>
<organism evidence="4 5">
    <name type="scientific">Chitinophaga lutea</name>
    <dbReference type="NCBI Taxonomy" id="2488634"/>
    <lineage>
        <taxon>Bacteria</taxon>
        <taxon>Pseudomonadati</taxon>
        <taxon>Bacteroidota</taxon>
        <taxon>Chitinophagia</taxon>
        <taxon>Chitinophagales</taxon>
        <taxon>Chitinophagaceae</taxon>
        <taxon>Chitinophaga</taxon>
    </lineage>
</organism>
<dbReference type="InterPro" id="IPR036390">
    <property type="entry name" value="WH_DNA-bd_sf"/>
</dbReference>
<feature type="domain" description="N-acetyltransferase" evidence="3">
    <location>
        <begin position="153"/>
        <end position="309"/>
    </location>
</feature>
<evidence type="ECO:0000313" key="4">
    <source>
        <dbReference type="EMBL" id="RPE08414.1"/>
    </source>
</evidence>
<dbReference type="PANTHER" id="PTHR13947:SF37">
    <property type="entry name" value="LD18367P"/>
    <property type="match status" value="1"/>
</dbReference>
<dbReference type="PROSITE" id="PS50995">
    <property type="entry name" value="HTH_MARR_2"/>
    <property type="match status" value="1"/>
</dbReference>
<dbReference type="InterPro" id="IPR050769">
    <property type="entry name" value="NAT_camello-type"/>
</dbReference>
<dbReference type="SUPFAM" id="SSF46785">
    <property type="entry name" value="Winged helix' DNA-binding domain"/>
    <property type="match status" value="1"/>
</dbReference>
<protein>
    <submittedName>
        <fullName evidence="4">GNAT family N-acetyltransferase</fullName>
    </submittedName>
</protein>
<dbReference type="InterPro" id="IPR036388">
    <property type="entry name" value="WH-like_DNA-bd_sf"/>
</dbReference>
<dbReference type="Pfam" id="PF00583">
    <property type="entry name" value="Acetyltransf_1"/>
    <property type="match status" value="1"/>
</dbReference>
<evidence type="ECO:0000313" key="5">
    <source>
        <dbReference type="Proteomes" id="UP000278351"/>
    </source>
</evidence>
<evidence type="ECO:0000259" key="3">
    <source>
        <dbReference type="PROSITE" id="PS51186"/>
    </source>
</evidence>
<dbReference type="OrthoDB" id="5419426at2"/>
<dbReference type="PROSITE" id="PS51186">
    <property type="entry name" value="GNAT"/>
    <property type="match status" value="1"/>
</dbReference>
<dbReference type="InterPro" id="IPR000182">
    <property type="entry name" value="GNAT_dom"/>
</dbReference>
<keyword evidence="5" id="KW-1185">Reference proteome</keyword>
<dbReference type="EMBL" id="RPDH01000002">
    <property type="protein sequence ID" value="RPE08414.1"/>
    <property type="molecule type" value="Genomic_DNA"/>
</dbReference>